<dbReference type="Proteomes" id="UP000276776">
    <property type="component" value="Unassembled WGS sequence"/>
</dbReference>
<evidence type="ECO:0000256" key="2">
    <source>
        <dbReference type="ARBA" id="ARBA00023136"/>
    </source>
</evidence>
<organism evidence="7">
    <name type="scientific">Thelazia callipaeda</name>
    <name type="common">Oriental eyeworm</name>
    <name type="synonym">Parasitic nematode</name>
    <dbReference type="NCBI Taxonomy" id="103827"/>
    <lineage>
        <taxon>Eukaryota</taxon>
        <taxon>Metazoa</taxon>
        <taxon>Ecdysozoa</taxon>
        <taxon>Nematoda</taxon>
        <taxon>Chromadorea</taxon>
        <taxon>Rhabditida</taxon>
        <taxon>Spirurina</taxon>
        <taxon>Spiruromorpha</taxon>
        <taxon>Thelazioidea</taxon>
        <taxon>Thelaziidae</taxon>
        <taxon>Thelazia</taxon>
    </lineage>
</organism>
<proteinExistence type="predicted"/>
<dbReference type="GO" id="GO:0000139">
    <property type="term" value="C:Golgi membrane"/>
    <property type="evidence" value="ECO:0007669"/>
    <property type="project" value="TreeGrafter"/>
</dbReference>
<dbReference type="EMBL" id="UYYF01000353">
    <property type="protein sequence ID" value="VDM97826.1"/>
    <property type="molecule type" value="Genomic_DNA"/>
</dbReference>
<dbReference type="WBParaSite" id="TCLT_0000206901-mRNA-1">
    <property type="protein sequence ID" value="TCLT_0000206901-mRNA-1"/>
    <property type="gene ID" value="TCLT_0000206901"/>
</dbReference>
<dbReference type="PANTHER" id="PTHR22746:SF10">
    <property type="entry name" value="GUANINE NUCLEOTIDE EXCHANGE FACTOR SUBUNIT RIC1"/>
    <property type="match status" value="1"/>
</dbReference>
<dbReference type="SUPFAM" id="SSF50978">
    <property type="entry name" value="WD40 repeat-like"/>
    <property type="match status" value="1"/>
</dbReference>
<evidence type="ECO:0000256" key="3">
    <source>
        <dbReference type="ARBA" id="ARBA00029879"/>
    </source>
</evidence>
<feature type="domain" description="RIC1 C-terminal alpha solenoid region" evidence="4">
    <location>
        <begin position="833"/>
        <end position="995"/>
    </location>
</feature>
<dbReference type="InterPro" id="IPR036322">
    <property type="entry name" value="WD40_repeat_dom_sf"/>
</dbReference>
<keyword evidence="6" id="KW-1185">Reference proteome</keyword>
<dbReference type="GO" id="GO:0005829">
    <property type="term" value="C:cytosol"/>
    <property type="evidence" value="ECO:0007669"/>
    <property type="project" value="TreeGrafter"/>
</dbReference>
<dbReference type="Pfam" id="PF07064">
    <property type="entry name" value="RIC1"/>
    <property type="match status" value="1"/>
</dbReference>
<evidence type="ECO:0000259" key="4">
    <source>
        <dbReference type="Pfam" id="PF07064"/>
    </source>
</evidence>
<evidence type="ECO:0000256" key="1">
    <source>
        <dbReference type="ARBA" id="ARBA00004370"/>
    </source>
</evidence>
<evidence type="ECO:0000313" key="6">
    <source>
        <dbReference type="Proteomes" id="UP000276776"/>
    </source>
</evidence>
<sequence>MVIFALLSYAFKKTSGSWEKNLPALSIINFPLPCFCIDIFVTFKFKSDGSEHSLRLPGCSKSSENYKPRVHCVVGNRDKTLFIAVTSSIFYIYLAHPQLLLCTFKRSEEDTKKKGEYRKVYWRNDSTAICFTTSKNCLLLYGLDISYDKQSFTFTEPLEVHLRRTSSELFIKEKRPQIAAYLSVVARLYSTSTCIVPFRDDLFVCLQDGWLHRISWEGIVDKTFSFNLLDIPFAVDQLQSKTEYVQESGAHVVDMAYAPLIGGFSIVLSNGTAALLTSPSSKFLPKDLLGVWALHLNDGVCTTVNHKYRLIVYGCKNGDIAVFHLEDGNGSLTCTYRIALEVKNGPELLNRMGEVRHVECHTQGTALTAVWSPLLRDKREGDSSTLPIVAIFSSFGAQLWCSLESSSDRDFHAANSYQWVDWGPEGFSLWLATDVGLHVLPIAHSVNSNGIESTERIIFLSDKHIYLSAAKEREQNISAPHSIWHVLPIPSSYLSSNWPIRLVEMDDCGQWLAVAGSRGFIHHNLAACKWRMFGNESQERDMFVTGGMTICYEHVVLACYDTDRCKEELRFYPLENQLNDQFCIKHPVSSRILLLTRRHNKLITFDIDSCIFIFTIFLEKNHKNKEQVIRLDRCVEIRVQDLVPHAACVLSVELAALNHDSPVKFCDGVDTVLLNVCGRLIMVNPVKRDGVVSNLSDSEDDQDDETYFQLSQPILIASYVENIWHEVAMNSTFERKPHLTHALWLNCGVKGMKVWIPLFTSERDSSAKFDSYHTFISKRIMLPFELDVTPLVICSRDCLAIGMESCPAYSDKTDCRKHLPVYNLHRKSEVFLHHLLRQLLKRNLGVYALEIAATCNQLPYFGHVLELLLHNVLEEEATSSDPIPDPLLPRVVAFIQKFPNYLQTIAHCARKTELALWHALFAVTGHPRDLFEKCINDGQLETAVSFLIILQNMESVSASQEHATILLEETLSKRKWLTARDIVRFLRAIDPSDTNYPLRTPCSKPHRNVASVMSRISTRRSTNDSEETKSFVFGSYIAPSMTKRLRQSQQDGISSNGLLGRKESVGKKVQRLNSLDAPPSPVNALMFSFLDDVLNRHALHLLEDCSIQDLGAFAAYLEFDLVRWLQMQQHNVAQISDFALALMRLHTQFKWPYPLVSQSIMEQLSKRIEGIKISASNRSLKNKKELVCAQSAVSTPSAECISNSGSDWEGFQKICGEIAARGTQESELELKYMLDMMYEAGYANWTFLLCLLRRDVSFLRKHFTREFVQNCGSHAVDELLKGLEQLEIWAVSSWYKNSFGYRALIDAYKRHILMIGETNESGAGYSFILDSHIALNGTIPKNYSVQSQPVPTLAAMELVKRTFTPPREKDEVNGECVERDRSSIVSNTTVADHEQCLLM</sequence>
<dbReference type="STRING" id="103827.A0A158RB57"/>
<evidence type="ECO:0000313" key="5">
    <source>
        <dbReference type="EMBL" id="VDM97826.1"/>
    </source>
</evidence>
<dbReference type="PANTHER" id="PTHR22746">
    <property type="entry name" value="RAB6A-GEF COMPLEX PARTNER PROTEIN 1"/>
    <property type="match status" value="1"/>
</dbReference>
<dbReference type="InterPro" id="IPR040096">
    <property type="entry name" value="Ric1"/>
</dbReference>
<reference evidence="5 6" key="2">
    <citation type="submission" date="2018-11" db="EMBL/GenBank/DDBJ databases">
        <authorList>
            <consortium name="Pathogen Informatics"/>
        </authorList>
    </citation>
    <scope>NUCLEOTIDE SEQUENCE [LARGE SCALE GENOMIC DNA]</scope>
</reference>
<dbReference type="Pfam" id="PF25440">
    <property type="entry name" value="Beta-prop_RIC1_2nd"/>
    <property type="match status" value="1"/>
</dbReference>
<dbReference type="OMA" id="MVYDRAM"/>
<dbReference type="InterPro" id="IPR009771">
    <property type="entry name" value="RIC1_C"/>
</dbReference>
<evidence type="ECO:0000313" key="7">
    <source>
        <dbReference type="WBParaSite" id="TCLT_0000206901-mRNA-1"/>
    </source>
</evidence>
<keyword evidence="2" id="KW-0472">Membrane</keyword>
<protein>
    <recommendedName>
        <fullName evidence="3">Protein RIC1 homolog</fullName>
    </recommendedName>
</protein>
<accession>A0A158RB57</accession>
<name>A0A158RB57_THECL</name>
<dbReference type="GO" id="GO:0006886">
    <property type="term" value="P:intracellular protein transport"/>
    <property type="evidence" value="ECO:0007669"/>
    <property type="project" value="InterPro"/>
</dbReference>
<reference evidence="7" key="1">
    <citation type="submission" date="2016-04" db="UniProtKB">
        <authorList>
            <consortium name="WormBaseParasite"/>
        </authorList>
    </citation>
    <scope>IDENTIFICATION</scope>
</reference>
<dbReference type="GO" id="GO:0034066">
    <property type="term" value="C:Ric1-Rgp1 guanyl-nucleotide exchange factor complex"/>
    <property type="evidence" value="ECO:0007669"/>
    <property type="project" value="InterPro"/>
</dbReference>
<comment type="subcellular location">
    <subcellularLocation>
        <location evidence="1">Membrane</location>
    </subcellularLocation>
</comment>
<gene>
    <name evidence="5" type="ORF">TCLT_LOCUS2070</name>
</gene>
<dbReference type="GO" id="GO:0042147">
    <property type="term" value="P:retrograde transport, endosome to Golgi"/>
    <property type="evidence" value="ECO:0007669"/>
    <property type="project" value="TreeGrafter"/>
</dbReference>
<dbReference type="OrthoDB" id="67540at2759"/>